<feature type="domain" description="Choice-of-anchor A" evidence="2">
    <location>
        <begin position="25"/>
        <end position="320"/>
    </location>
</feature>
<organism evidence="3 4">
    <name type="scientific">Lacimicrobium alkaliphilum</name>
    <dbReference type="NCBI Taxonomy" id="1526571"/>
    <lineage>
        <taxon>Bacteria</taxon>
        <taxon>Pseudomonadati</taxon>
        <taxon>Pseudomonadota</taxon>
        <taxon>Gammaproteobacteria</taxon>
        <taxon>Alteromonadales</taxon>
        <taxon>Alteromonadaceae</taxon>
        <taxon>Lacimicrobium</taxon>
    </lineage>
</organism>
<dbReference type="RefSeq" id="WP_099034613.1">
    <property type="nucleotide sequence ID" value="NZ_BMGJ01000001.1"/>
</dbReference>
<proteinExistence type="predicted"/>
<gene>
    <name evidence="3" type="ORF">GCM10011357_04180</name>
</gene>
<evidence type="ECO:0000313" key="3">
    <source>
        <dbReference type="EMBL" id="GGD51436.1"/>
    </source>
</evidence>
<evidence type="ECO:0000313" key="4">
    <source>
        <dbReference type="Proteomes" id="UP000614272"/>
    </source>
</evidence>
<feature type="signal peptide" evidence="1">
    <location>
        <begin position="1"/>
        <end position="20"/>
    </location>
</feature>
<evidence type="ECO:0000256" key="1">
    <source>
        <dbReference type="SAM" id="SignalP"/>
    </source>
</evidence>
<feature type="chain" id="PRO_5045708471" description="Choice-of-anchor A domain-containing protein" evidence="1">
    <location>
        <begin position="21"/>
        <end position="368"/>
    </location>
</feature>
<dbReference type="NCBIfam" id="TIGR04215">
    <property type="entry name" value="choice_anch_A"/>
    <property type="match status" value="1"/>
</dbReference>
<dbReference type="EMBL" id="BMGJ01000001">
    <property type="protein sequence ID" value="GGD51436.1"/>
    <property type="molecule type" value="Genomic_DNA"/>
</dbReference>
<comment type="caution">
    <text evidence="3">The sequence shown here is derived from an EMBL/GenBank/DDBJ whole genome shotgun (WGS) entry which is preliminary data.</text>
</comment>
<protein>
    <recommendedName>
        <fullName evidence="2">Choice-of-anchor A domain-containing protein</fullName>
    </recommendedName>
</protein>
<keyword evidence="1" id="KW-0732">Signal</keyword>
<accession>A0ABQ1R102</accession>
<evidence type="ECO:0000259" key="2">
    <source>
        <dbReference type="Pfam" id="PF20597"/>
    </source>
</evidence>
<reference evidence="4" key="1">
    <citation type="journal article" date="2019" name="Int. J. Syst. Evol. Microbiol.">
        <title>The Global Catalogue of Microorganisms (GCM) 10K type strain sequencing project: providing services to taxonomists for standard genome sequencing and annotation.</title>
        <authorList>
            <consortium name="The Broad Institute Genomics Platform"/>
            <consortium name="The Broad Institute Genome Sequencing Center for Infectious Disease"/>
            <person name="Wu L."/>
            <person name="Ma J."/>
        </authorList>
    </citation>
    <scope>NUCLEOTIDE SEQUENCE [LARGE SCALE GENOMIC DNA]</scope>
    <source>
        <strain evidence="4">CGMCC 1.12923</strain>
    </source>
</reference>
<dbReference type="Pfam" id="PF20597">
    <property type="entry name" value="pAdhesive_15"/>
    <property type="match status" value="1"/>
</dbReference>
<dbReference type="Proteomes" id="UP000614272">
    <property type="component" value="Unassembled WGS sequence"/>
</dbReference>
<sequence>MNAKKVIAALLLCAALPVMGGAIDFGQAGDYNAFIKDDFSVTSSDVQGRIAVGGNMTVAGGYDVGYRINQFGMGQGPTLVVGGDVVKSGPGFLNVYEAGEHQSPHSGELVYAGTVSGGPIEANLTQVNPNALPVDFDSAFSQLTQLSNELAARTATGSGVRDIMRAGAPLVFTPDTTPDDNVYVFNVTQEQINANIDWFVEGVSEDATVIFNLSNPNAIAGKNNWAGGECAAGEVGCVQLSQTNISVNGQLLSEYVNKDNTDNRLPSQVLFNFAGASQVNLATDLYASVLAPQAAIHANPAQIYGQVIGKSWQGNMQINYDPFTPVGSNPPPQVSEPQGIAVFLLSLVALLAVRRLQFPPQTRQFAAA</sequence>
<keyword evidence="4" id="KW-1185">Reference proteome</keyword>
<dbReference type="InterPro" id="IPR026588">
    <property type="entry name" value="Choice_anch_A"/>
</dbReference>
<name>A0ABQ1R102_9ALTE</name>